<reference evidence="2" key="2">
    <citation type="submission" date="2025-09" db="UniProtKB">
        <authorList>
            <consortium name="Ensembl"/>
        </authorList>
    </citation>
    <scope>IDENTIFICATION</scope>
</reference>
<dbReference type="Proteomes" id="UP000472274">
    <property type="component" value="Unplaced"/>
</dbReference>
<evidence type="ECO:0000256" key="1">
    <source>
        <dbReference type="SAM" id="SignalP"/>
    </source>
</evidence>
<sequence>IPLLLLLLLQVAEAPPASVSAEKSLVWNPGPEAELMMPVSYFYIQAVRAAGQNFTRSSPPSPALCTHLLFSPVPDCGFCSSGCDLSRKPGSGGSGAEKTASPNNTRMFKHIKSHSVISSPTTLKSYITLLLTSVFPCNPASSLQFPK</sequence>
<proteinExistence type="predicted"/>
<dbReference type="AlphaFoldDB" id="A0A674JA74"/>
<dbReference type="InParanoid" id="A0A674JA74"/>
<protein>
    <submittedName>
        <fullName evidence="2">Uncharacterized protein</fullName>
    </submittedName>
</protein>
<keyword evidence="1" id="KW-0732">Signal</keyword>
<feature type="chain" id="PRO_5025615710" evidence="1">
    <location>
        <begin position="22"/>
        <end position="147"/>
    </location>
</feature>
<dbReference type="Ensembl" id="ENSTMTT00000019444.1">
    <property type="protein sequence ID" value="ENSTMTP00000018781.1"/>
    <property type="gene ID" value="ENSTMTG00000013783.1"/>
</dbReference>
<evidence type="ECO:0000313" key="2">
    <source>
        <dbReference type="Ensembl" id="ENSTMTP00000018781.1"/>
    </source>
</evidence>
<feature type="signal peptide" evidence="1">
    <location>
        <begin position="1"/>
        <end position="21"/>
    </location>
</feature>
<accession>A0A674JA74</accession>
<keyword evidence="3" id="KW-1185">Reference proteome</keyword>
<reference evidence="2" key="1">
    <citation type="submission" date="2025-08" db="UniProtKB">
        <authorList>
            <consortium name="Ensembl"/>
        </authorList>
    </citation>
    <scope>IDENTIFICATION</scope>
</reference>
<evidence type="ECO:0000313" key="3">
    <source>
        <dbReference type="Proteomes" id="UP000472274"/>
    </source>
</evidence>
<organism evidence="2 3">
    <name type="scientific">Terrapene triunguis</name>
    <name type="common">Three-toed box turtle</name>
    <dbReference type="NCBI Taxonomy" id="2587831"/>
    <lineage>
        <taxon>Eukaryota</taxon>
        <taxon>Metazoa</taxon>
        <taxon>Chordata</taxon>
        <taxon>Craniata</taxon>
        <taxon>Vertebrata</taxon>
        <taxon>Euteleostomi</taxon>
        <taxon>Archelosauria</taxon>
        <taxon>Testudinata</taxon>
        <taxon>Testudines</taxon>
        <taxon>Cryptodira</taxon>
        <taxon>Durocryptodira</taxon>
        <taxon>Testudinoidea</taxon>
        <taxon>Emydidae</taxon>
        <taxon>Terrapene</taxon>
    </lineage>
</organism>
<name>A0A674JA74_9SAUR</name>